<dbReference type="PANTHER" id="PTHR10997">
    <property type="entry name" value="IMPORTIN-7, 8, 11"/>
    <property type="match status" value="1"/>
</dbReference>
<dbReference type="SUPFAM" id="SSF48371">
    <property type="entry name" value="ARM repeat"/>
    <property type="match status" value="1"/>
</dbReference>
<dbReference type="GO" id="GO:0006606">
    <property type="term" value="P:protein import into nucleus"/>
    <property type="evidence" value="ECO:0007669"/>
    <property type="project" value="TreeGrafter"/>
</dbReference>
<reference evidence="5" key="1">
    <citation type="submission" date="2025-08" db="UniProtKB">
        <authorList>
            <consortium name="RefSeq"/>
        </authorList>
    </citation>
    <scope>IDENTIFICATION</scope>
</reference>
<keyword evidence="3" id="KW-0653">Protein transport</keyword>
<comment type="subcellular location">
    <subcellularLocation>
        <location evidence="1">Cytoplasm</location>
    </subcellularLocation>
</comment>
<dbReference type="RefSeq" id="XP_026687498.1">
    <property type="nucleotide sequence ID" value="XM_026831697.1"/>
</dbReference>
<dbReference type="PANTHER" id="PTHR10997:SF18">
    <property type="entry name" value="D-IMPORTIN 7_RANBP7"/>
    <property type="match status" value="1"/>
</dbReference>
<proteinExistence type="predicted"/>
<dbReference type="Gene3D" id="1.25.10.10">
    <property type="entry name" value="Leucine-rich Repeat Variant"/>
    <property type="match status" value="3"/>
</dbReference>
<feature type="non-terminal residue" evidence="5">
    <location>
        <position position="596"/>
    </location>
</feature>
<dbReference type="GO" id="GO:0005829">
    <property type="term" value="C:cytosol"/>
    <property type="evidence" value="ECO:0007669"/>
    <property type="project" value="TreeGrafter"/>
</dbReference>
<protein>
    <submittedName>
        <fullName evidence="5">Importin-7-like</fullName>
    </submittedName>
</protein>
<keyword evidence="3" id="KW-0813">Transport</keyword>
<gene>
    <name evidence="5" type="primary">LOC103520668</name>
</gene>
<dbReference type="GO" id="GO:0005635">
    <property type="term" value="C:nuclear envelope"/>
    <property type="evidence" value="ECO:0007669"/>
    <property type="project" value="TreeGrafter"/>
</dbReference>
<dbReference type="AlphaFoldDB" id="A0A3Q0JK11"/>
<name>A0A3Q0JK11_DIACI</name>
<evidence type="ECO:0000313" key="4">
    <source>
        <dbReference type="Proteomes" id="UP000079169"/>
    </source>
</evidence>
<dbReference type="KEGG" id="dci:103520668"/>
<organism evidence="4 5">
    <name type="scientific">Diaphorina citri</name>
    <name type="common">Asian citrus psyllid</name>
    <dbReference type="NCBI Taxonomy" id="121845"/>
    <lineage>
        <taxon>Eukaryota</taxon>
        <taxon>Metazoa</taxon>
        <taxon>Ecdysozoa</taxon>
        <taxon>Arthropoda</taxon>
        <taxon>Hexapoda</taxon>
        <taxon>Insecta</taxon>
        <taxon>Pterygota</taxon>
        <taxon>Neoptera</taxon>
        <taxon>Paraneoptera</taxon>
        <taxon>Hemiptera</taxon>
        <taxon>Sternorrhyncha</taxon>
        <taxon>Psylloidea</taxon>
        <taxon>Psyllidae</taxon>
        <taxon>Diaphorininae</taxon>
        <taxon>Diaphorina</taxon>
    </lineage>
</organism>
<evidence type="ECO:0000313" key="5">
    <source>
        <dbReference type="RefSeq" id="XP_026687498.1"/>
    </source>
</evidence>
<evidence type="ECO:0000256" key="2">
    <source>
        <dbReference type="ARBA" id="ARBA00022490"/>
    </source>
</evidence>
<keyword evidence="4" id="KW-1185">Reference proteome</keyword>
<sequence>MIRDAIVDAVVMAPEVIRVQRAFDYDLIITEVYTVHWVISREVFAQWMEIFRQVAERPVPEHTLTLDEDERADTPWWKCKKSCFCEVFAQWMEIFRQVAERPVPEHTLTLDEDERADTPWWKCKKWALHILSRIFERYGSPGGVVSDYEEFARWYLKTFSAGILDVLLATLAQYRAGHYISPRVMQQALNYLTQAVGHGHCWARLKPHATAIIQEVLFPFLSYTDADEELWSSDPHEQVADILLKKEMYKSQMDKLICTYVFPEFSNPHGHMRARYYFVFVKYKSQMDKLICTYVFPEFSNPHGHMRARCIQPFIELMLERLVREIKISELRTMCLQVVIAALYYNPQCQMDKLICTYVFPEFSNPHGHMRARNFSEIKFQDESILVEAIRLLLNALLHDKELPVKVEAAIAIHMFLNHQKSVVQLIEPQACWTLYNFSEIKFQDESILVSFCSDGWACWTLYNFSEIKFQDESILVEAIRLLLNALLHDKELPVKVEAAIAIQMFLNHQKSVVQLIEPQLVKKMIVELMLERLMREIKTSELRTMCLQVVIAALYYNPQLFFQVMNNLQSKLNAQESVTAHFIKQWILDTDCFLG</sequence>
<dbReference type="GeneID" id="103520668"/>
<dbReference type="InterPro" id="IPR011989">
    <property type="entry name" value="ARM-like"/>
</dbReference>
<keyword evidence="2" id="KW-0963">Cytoplasm</keyword>
<dbReference type="STRING" id="121845.A0A3Q0JK11"/>
<dbReference type="PaxDb" id="121845-A0A3Q0JK11"/>
<evidence type="ECO:0000256" key="3">
    <source>
        <dbReference type="ARBA" id="ARBA00022927"/>
    </source>
</evidence>
<evidence type="ECO:0000256" key="1">
    <source>
        <dbReference type="ARBA" id="ARBA00004496"/>
    </source>
</evidence>
<dbReference type="InterPro" id="IPR016024">
    <property type="entry name" value="ARM-type_fold"/>
</dbReference>
<accession>A0A3Q0JK11</accession>
<dbReference type="Proteomes" id="UP000079169">
    <property type="component" value="Unplaced"/>
</dbReference>